<dbReference type="EMBL" id="LAZR01001886">
    <property type="protein sequence ID" value="KKN37561.1"/>
    <property type="molecule type" value="Genomic_DNA"/>
</dbReference>
<reference evidence="1" key="1">
    <citation type="journal article" date="2015" name="Nature">
        <title>Complex archaea that bridge the gap between prokaryotes and eukaryotes.</title>
        <authorList>
            <person name="Spang A."/>
            <person name="Saw J.H."/>
            <person name="Jorgensen S.L."/>
            <person name="Zaremba-Niedzwiedzka K."/>
            <person name="Martijn J."/>
            <person name="Lind A.E."/>
            <person name="van Eijk R."/>
            <person name="Schleper C."/>
            <person name="Guy L."/>
            <person name="Ettema T.J."/>
        </authorList>
    </citation>
    <scope>NUCLEOTIDE SEQUENCE</scope>
</reference>
<name>A0A0F9SKT3_9ZZZZ</name>
<proteinExistence type="predicted"/>
<accession>A0A0F9SKT3</accession>
<gene>
    <name evidence="1" type="ORF">LCGC14_0762460</name>
</gene>
<organism evidence="1">
    <name type="scientific">marine sediment metagenome</name>
    <dbReference type="NCBI Taxonomy" id="412755"/>
    <lineage>
        <taxon>unclassified sequences</taxon>
        <taxon>metagenomes</taxon>
        <taxon>ecological metagenomes</taxon>
    </lineage>
</organism>
<dbReference type="AlphaFoldDB" id="A0A0F9SKT3"/>
<sequence length="110" mass="13747">MQSLAQFKKNYKKREFRVRADSATYWCYSIDDSIKKLREIKKQHKGHTVEMELEEEHGYDGDRPSLNFYVWRKENQKEFDKRMQQEYDWYVHNEERELEIYQKMKKKLEG</sequence>
<protein>
    <submittedName>
        <fullName evidence="1">Uncharacterized protein</fullName>
    </submittedName>
</protein>
<comment type="caution">
    <text evidence="1">The sequence shown here is derived from an EMBL/GenBank/DDBJ whole genome shotgun (WGS) entry which is preliminary data.</text>
</comment>
<evidence type="ECO:0000313" key="1">
    <source>
        <dbReference type="EMBL" id="KKN37561.1"/>
    </source>
</evidence>